<dbReference type="AlphaFoldDB" id="A0A8J9X754"/>
<organism evidence="1">
    <name type="scientific">Phaeodactylum tricornutum</name>
    <name type="common">Diatom</name>
    <dbReference type="NCBI Taxonomy" id="2850"/>
    <lineage>
        <taxon>Eukaryota</taxon>
        <taxon>Sar</taxon>
        <taxon>Stramenopiles</taxon>
        <taxon>Ochrophyta</taxon>
        <taxon>Bacillariophyta</taxon>
        <taxon>Bacillariophyceae</taxon>
        <taxon>Bacillariophycidae</taxon>
        <taxon>Naviculales</taxon>
        <taxon>Phaeodactylaceae</taxon>
        <taxon>Phaeodactylum</taxon>
    </lineage>
</organism>
<dbReference type="Proteomes" id="UP000836788">
    <property type="component" value="Chromosome 5"/>
</dbReference>
<evidence type="ECO:0000313" key="1">
    <source>
        <dbReference type="EMBL" id="CAG9290118.1"/>
    </source>
</evidence>
<protein>
    <submittedName>
        <fullName evidence="1">Uncharacterized protein</fullName>
    </submittedName>
</protein>
<name>A0A8J9X754_PHATR</name>
<sequence>MASVRTESGLYVYVEPKERWVSRRTVFQSTIAASVSMVSMSGQFVLADEVEESSVVPQTTTRPYAPTEFLMPAVRVQHVIERAYDLATSLQVPSSPDPQAALTELEFLLLTPQNYTSSVLNTIAIQPAPQYIESYKRKRQELSLLEQPGAAMVQNGEIDTWKRLKRQERARENTDEIRAALNVYTANLNFNADSYIFNESKALKSKLIREDKLPDVKTVIASDMGMRYLYRNQVLTAMDEARAELRYQLTLSSNAMDVADLVELLEKARNALDTWLSLIDPPDLREAQHALAMAT</sequence>
<gene>
    <name evidence="1" type="ORF">PTTT1_LOCUS43790</name>
</gene>
<accession>A0A8J9X754</accession>
<reference evidence="1" key="1">
    <citation type="submission" date="2022-02" db="EMBL/GenBank/DDBJ databases">
        <authorList>
            <person name="Giguere J D."/>
        </authorList>
    </citation>
    <scope>NUCLEOTIDE SEQUENCE</scope>
    <source>
        <strain evidence="1">CCAP 1055/1</strain>
    </source>
</reference>
<proteinExistence type="predicted"/>
<dbReference type="EMBL" id="OU594946">
    <property type="protein sequence ID" value="CAG9290118.1"/>
    <property type="molecule type" value="Genomic_DNA"/>
</dbReference>